<dbReference type="InterPro" id="IPR045621">
    <property type="entry name" value="BPD_transp_1_N"/>
</dbReference>
<keyword evidence="3" id="KW-1003">Cell membrane</keyword>
<keyword evidence="10" id="KW-1185">Reference proteome</keyword>
<comment type="caution">
    <text evidence="9">The sequence shown here is derived from an EMBL/GenBank/DDBJ whole genome shotgun (WGS) entry which is preliminary data.</text>
</comment>
<dbReference type="PROSITE" id="PS50928">
    <property type="entry name" value="ABC_TM1"/>
    <property type="match status" value="1"/>
</dbReference>
<name>A0A839SPZ3_9PROT</name>
<evidence type="ECO:0000313" key="10">
    <source>
        <dbReference type="Proteomes" id="UP000581135"/>
    </source>
</evidence>
<evidence type="ECO:0000256" key="4">
    <source>
        <dbReference type="ARBA" id="ARBA00022692"/>
    </source>
</evidence>
<feature type="domain" description="ABC transmembrane type-1" evidence="8">
    <location>
        <begin position="98"/>
        <end position="303"/>
    </location>
</feature>
<feature type="transmembrane region" description="Helical" evidence="7">
    <location>
        <begin position="9"/>
        <end position="27"/>
    </location>
</feature>
<accession>A0A839SPZ3</accession>
<sequence length="317" mass="34364">MFAFILRRTLAAIPVVVLVSVMVFSLMRMLPGDVIDLIIGQAQADVSEETIAALRKQYGLDEPIYLQYITWISKVMVGDFGYSLRSYQPVIDIILPRLVPTLQIGLLALVFSTLIAVPLGALSAVRPNSIWDRLGTAGTFIGASTPYFLAGGLLIYLVSLKAGWLPPSGFVPLTEDFSESLKRSIMPALTIALSLTAILLRQTRASFKDVIELPYIRTAYAKGLSPTMVMIQHAMKNAMLPIVTILGLQLGMVFSGAVITETVFAIPGVGRLLVDSILGRDYPIVQALVLLIAVAVVLATLFVDIVYGLLDPRSSRA</sequence>
<organism evidence="9 10">
    <name type="scientific">Limibacillus halophilus</name>
    <dbReference type="NCBI Taxonomy" id="1579333"/>
    <lineage>
        <taxon>Bacteria</taxon>
        <taxon>Pseudomonadati</taxon>
        <taxon>Pseudomonadota</taxon>
        <taxon>Alphaproteobacteria</taxon>
        <taxon>Rhodospirillales</taxon>
        <taxon>Rhodovibrionaceae</taxon>
        <taxon>Limibacillus</taxon>
    </lineage>
</organism>
<reference evidence="9 10" key="1">
    <citation type="submission" date="2020-08" db="EMBL/GenBank/DDBJ databases">
        <title>Genomic Encyclopedia of Type Strains, Phase III (KMG-III): the genomes of soil and plant-associated and newly described type strains.</title>
        <authorList>
            <person name="Whitman W."/>
        </authorList>
    </citation>
    <scope>NUCLEOTIDE SEQUENCE [LARGE SCALE GENOMIC DNA]</scope>
    <source>
        <strain evidence="9 10">CECT 8803</strain>
    </source>
</reference>
<evidence type="ECO:0000256" key="6">
    <source>
        <dbReference type="ARBA" id="ARBA00023136"/>
    </source>
</evidence>
<feature type="transmembrane region" description="Helical" evidence="7">
    <location>
        <begin position="284"/>
        <end position="310"/>
    </location>
</feature>
<dbReference type="Proteomes" id="UP000581135">
    <property type="component" value="Unassembled WGS sequence"/>
</dbReference>
<keyword evidence="5 7" id="KW-1133">Transmembrane helix</keyword>
<evidence type="ECO:0000256" key="5">
    <source>
        <dbReference type="ARBA" id="ARBA00022989"/>
    </source>
</evidence>
<dbReference type="PANTHER" id="PTHR43163">
    <property type="entry name" value="DIPEPTIDE TRANSPORT SYSTEM PERMEASE PROTEIN DPPB-RELATED"/>
    <property type="match status" value="1"/>
</dbReference>
<comment type="subcellular location">
    <subcellularLocation>
        <location evidence="1 7">Cell membrane</location>
        <topology evidence="1 7">Multi-pass membrane protein</topology>
    </subcellularLocation>
</comment>
<evidence type="ECO:0000256" key="3">
    <source>
        <dbReference type="ARBA" id="ARBA00022475"/>
    </source>
</evidence>
<dbReference type="InterPro" id="IPR000515">
    <property type="entry name" value="MetI-like"/>
</dbReference>
<gene>
    <name evidence="9" type="ORF">FHR98_000794</name>
</gene>
<comment type="similarity">
    <text evidence="7">Belongs to the binding-protein-dependent transport system permease family.</text>
</comment>
<dbReference type="PANTHER" id="PTHR43163:SF6">
    <property type="entry name" value="DIPEPTIDE TRANSPORT SYSTEM PERMEASE PROTEIN DPPB-RELATED"/>
    <property type="match status" value="1"/>
</dbReference>
<protein>
    <submittedName>
        <fullName evidence="9">Peptide/nickel transport system permease protein</fullName>
    </submittedName>
</protein>
<keyword evidence="4 7" id="KW-0812">Transmembrane</keyword>
<dbReference type="AlphaFoldDB" id="A0A839SPZ3"/>
<dbReference type="GO" id="GO:0005886">
    <property type="term" value="C:plasma membrane"/>
    <property type="evidence" value="ECO:0007669"/>
    <property type="project" value="UniProtKB-SubCell"/>
</dbReference>
<dbReference type="Pfam" id="PF00528">
    <property type="entry name" value="BPD_transp_1"/>
    <property type="match status" value="1"/>
</dbReference>
<evidence type="ECO:0000313" key="9">
    <source>
        <dbReference type="EMBL" id="MBB3064522.1"/>
    </source>
</evidence>
<dbReference type="Gene3D" id="1.10.3720.10">
    <property type="entry name" value="MetI-like"/>
    <property type="match status" value="1"/>
</dbReference>
<dbReference type="RefSeq" id="WP_183415340.1">
    <property type="nucleotide sequence ID" value="NZ_JACHXA010000002.1"/>
</dbReference>
<feature type="transmembrane region" description="Helical" evidence="7">
    <location>
        <begin position="238"/>
        <end position="264"/>
    </location>
</feature>
<evidence type="ECO:0000259" key="8">
    <source>
        <dbReference type="PROSITE" id="PS50928"/>
    </source>
</evidence>
<feature type="transmembrane region" description="Helical" evidence="7">
    <location>
        <begin position="104"/>
        <end position="125"/>
    </location>
</feature>
<evidence type="ECO:0000256" key="1">
    <source>
        <dbReference type="ARBA" id="ARBA00004651"/>
    </source>
</evidence>
<dbReference type="SUPFAM" id="SSF161098">
    <property type="entry name" value="MetI-like"/>
    <property type="match status" value="1"/>
</dbReference>
<evidence type="ECO:0000256" key="7">
    <source>
        <dbReference type="RuleBase" id="RU363032"/>
    </source>
</evidence>
<dbReference type="InterPro" id="IPR035906">
    <property type="entry name" value="MetI-like_sf"/>
</dbReference>
<feature type="transmembrane region" description="Helical" evidence="7">
    <location>
        <begin position="184"/>
        <end position="200"/>
    </location>
</feature>
<feature type="transmembrane region" description="Helical" evidence="7">
    <location>
        <begin position="146"/>
        <end position="164"/>
    </location>
</feature>
<evidence type="ECO:0000256" key="2">
    <source>
        <dbReference type="ARBA" id="ARBA00022448"/>
    </source>
</evidence>
<dbReference type="GO" id="GO:0071916">
    <property type="term" value="F:dipeptide transmembrane transporter activity"/>
    <property type="evidence" value="ECO:0007669"/>
    <property type="project" value="TreeGrafter"/>
</dbReference>
<dbReference type="CDD" id="cd06261">
    <property type="entry name" value="TM_PBP2"/>
    <property type="match status" value="1"/>
</dbReference>
<dbReference type="EMBL" id="JACHXA010000002">
    <property type="protein sequence ID" value="MBB3064522.1"/>
    <property type="molecule type" value="Genomic_DNA"/>
</dbReference>
<keyword evidence="2 7" id="KW-0813">Transport</keyword>
<proteinExistence type="inferred from homology"/>
<dbReference type="Pfam" id="PF19300">
    <property type="entry name" value="BPD_transp_1_N"/>
    <property type="match status" value="1"/>
</dbReference>
<keyword evidence="6 7" id="KW-0472">Membrane</keyword>